<evidence type="ECO:0000313" key="12">
    <source>
        <dbReference type="Proteomes" id="UP001257739"/>
    </source>
</evidence>
<evidence type="ECO:0000256" key="7">
    <source>
        <dbReference type="ARBA" id="ARBA00049348"/>
    </source>
</evidence>
<evidence type="ECO:0000256" key="3">
    <source>
        <dbReference type="ARBA" id="ARBA00022603"/>
    </source>
</evidence>
<dbReference type="Gene3D" id="3.30.160.70">
    <property type="entry name" value="Methylated DNA-protein cysteine methyltransferase domain"/>
    <property type="match status" value="1"/>
</dbReference>
<evidence type="ECO:0000259" key="10">
    <source>
        <dbReference type="Pfam" id="PF02870"/>
    </source>
</evidence>
<keyword evidence="4 8" id="KW-0808">Transferase</keyword>
<dbReference type="InterPro" id="IPR036217">
    <property type="entry name" value="MethylDNA_cys_MeTrfase_DNAb"/>
</dbReference>
<evidence type="ECO:0000259" key="9">
    <source>
        <dbReference type="Pfam" id="PF01035"/>
    </source>
</evidence>
<protein>
    <recommendedName>
        <fullName evidence="8">Methylated-DNA--protein-cysteine methyltransferase</fullName>
        <ecNumber evidence="8">2.1.1.63</ecNumber>
    </recommendedName>
    <alternativeName>
        <fullName evidence="8">6-O-methylguanine-DNA methyltransferase</fullName>
        <shortName evidence="8">MGMT</shortName>
    </alternativeName>
    <alternativeName>
        <fullName evidence="8">O-6-methylguanine-DNA-alkyltransferase</fullName>
    </alternativeName>
</protein>
<gene>
    <name evidence="11" type="ORF">J2X11_002151</name>
</gene>
<dbReference type="EMBL" id="JAVDWH010000001">
    <property type="protein sequence ID" value="MDR7087312.1"/>
    <property type="molecule type" value="Genomic_DNA"/>
</dbReference>
<dbReference type="GO" id="GO:0003908">
    <property type="term" value="F:methylated-DNA-[protein]-cysteine S-methyltransferase activity"/>
    <property type="evidence" value="ECO:0007669"/>
    <property type="project" value="UniProtKB-EC"/>
</dbReference>
<dbReference type="RefSeq" id="WP_309970704.1">
    <property type="nucleotide sequence ID" value="NZ_JAVDWH010000001.1"/>
</dbReference>
<feature type="domain" description="Methylguanine DNA methyltransferase ribonuclease-like" evidence="10">
    <location>
        <begin position="5"/>
        <end position="65"/>
    </location>
</feature>
<comment type="catalytic activity">
    <reaction evidence="1 8">
        <text>a 4-O-methyl-thymidine in DNA + L-cysteinyl-[protein] = a thymidine in DNA + S-methyl-L-cysteinyl-[protein]</text>
        <dbReference type="Rhea" id="RHEA:53428"/>
        <dbReference type="Rhea" id="RHEA-COMP:10131"/>
        <dbReference type="Rhea" id="RHEA-COMP:10132"/>
        <dbReference type="Rhea" id="RHEA-COMP:13555"/>
        <dbReference type="Rhea" id="RHEA-COMP:13556"/>
        <dbReference type="ChEBI" id="CHEBI:29950"/>
        <dbReference type="ChEBI" id="CHEBI:82612"/>
        <dbReference type="ChEBI" id="CHEBI:137386"/>
        <dbReference type="ChEBI" id="CHEBI:137387"/>
        <dbReference type="EC" id="2.1.1.63"/>
    </reaction>
</comment>
<evidence type="ECO:0000313" key="11">
    <source>
        <dbReference type="EMBL" id="MDR7087312.1"/>
    </source>
</evidence>
<evidence type="ECO:0000256" key="5">
    <source>
        <dbReference type="ARBA" id="ARBA00022763"/>
    </source>
</evidence>
<comment type="function">
    <text evidence="8">Involved in the cellular defense against the biological effects of O6-methylguanine (O6-MeG) and O4-methylthymine (O4-MeT) in DNA. Repairs the methylated nucleobase in DNA by stoichiometrically transferring the methyl group to a cysteine residue in the enzyme. This is a suicide reaction: the enzyme is irreversibly inactivated.</text>
</comment>
<dbReference type="PROSITE" id="PS00374">
    <property type="entry name" value="MGMT"/>
    <property type="match status" value="1"/>
</dbReference>
<dbReference type="Pfam" id="PF02870">
    <property type="entry name" value="Methyltransf_1N"/>
    <property type="match status" value="1"/>
</dbReference>
<comment type="caution">
    <text evidence="11">The sequence shown here is derived from an EMBL/GenBank/DDBJ whole genome shotgun (WGS) entry which is preliminary data.</text>
</comment>
<dbReference type="InterPro" id="IPR036388">
    <property type="entry name" value="WH-like_DNA-bd_sf"/>
</dbReference>
<dbReference type="Gene3D" id="1.10.10.10">
    <property type="entry name" value="Winged helix-like DNA-binding domain superfamily/Winged helix DNA-binding domain"/>
    <property type="match status" value="1"/>
</dbReference>
<keyword evidence="12" id="KW-1185">Reference proteome</keyword>
<evidence type="ECO:0000256" key="8">
    <source>
        <dbReference type="HAMAP-Rule" id="MF_00772"/>
    </source>
</evidence>
<keyword evidence="6 8" id="KW-0234">DNA repair</keyword>
<dbReference type="SUPFAM" id="SSF53155">
    <property type="entry name" value="Methylated DNA-protein cysteine methyltransferase domain"/>
    <property type="match status" value="1"/>
</dbReference>
<keyword evidence="3 8" id="KW-0489">Methyltransferase</keyword>
<dbReference type="GO" id="GO:0032259">
    <property type="term" value="P:methylation"/>
    <property type="evidence" value="ECO:0007669"/>
    <property type="project" value="UniProtKB-KW"/>
</dbReference>
<dbReference type="EC" id="2.1.1.63" evidence="8"/>
<dbReference type="InterPro" id="IPR023546">
    <property type="entry name" value="MGMT"/>
</dbReference>
<dbReference type="SUPFAM" id="SSF46767">
    <property type="entry name" value="Methylated DNA-protein cysteine methyltransferase, C-terminal domain"/>
    <property type="match status" value="1"/>
</dbReference>
<keyword evidence="5 8" id="KW-0227">DNA damage</keyword>
<dbReference type="CDD" id="cd06445">
    <property type="entry name" value="ATase"/>
    <property type="match status" value="1"/>
</dbReference>
<dbReference type="HAMAP" id="MF_00772">
    <property type="entry name" value="OGT"/>
    <property type="match status" value="1"/>
</dbReference>
<keyword evidence="2 8" id="KW-0963">Cytoplasm</keyword>
<comment type="similarity">
    <text evidence="8">Belongs to the MGMT family.</text>
</comment>
<feature type="active site" description="Nucleophile; methyl group acceptor" evidence="8">
    <location>
        <position position="122"/>
    </location>
</feature>
<comment type="catalytic activity">
    <reaction evidence="7 8">
        <text>a 6-O-methyl-2'-deoxyguanosine in DNA + L-cysteinyl-[protein] = S-methyl-L-cysteinyl-[protein] + a 2'-deoxyguanosine in DNA</text>
        <dbReference type="Rhea" id="RHEA:24000"/>
        <dbReference type="Rhea" id="RHEA-COMP:10131"/>
        <dbReference type="Rhea" id="RHEA-COMP:10132"/>
        <dbReference type="Rhea" id="RHEA-COMP:11367"/>
        <dbReference type="Rhea" id="RHEA-COMP:11368"/>
        <dbReference type="ChEBI" id="CHEBI:29950"/>
        <dbReference type="ChEBI" id="CHEBI:82612"/>
        <dbReference type="ChEBI" id="CHEBI:85445"/>
        <dbReference type="ChEBI" id="CHEBI:85448"/>
        <dbReference type="EC" id="2.1.1.63"/>
    </reaction>
</comment>
<dbReference type="Pfam" id="PF01035">
    <property type="entry name" value="DNA_binding_1"/>
    <property type="match status" value="1"/>
</dbReference>
<reference evidence="11 12" key="1">
    <citation type="submission" date="2023-07" db="EMBL/GenBank/DDBJ databases">
        <title>Sorghum-associated microbial communities from plants grown in Nebraska, USA.</title>
        <authorList>
            <person name="Schachtman D."/>
        </authorList>
    </citation>
    <scope>NUCLEOTIDE SEQUENCE [LARGE SCALE GENOMIC DNA]</scope>
    <source>
        <strain evidence="11 12">BE248</strain>
    </source>
</reference>
<accession>A0ABU1UQ58</accession>
<dbReference type="PANTHER" id="PTHR10815">
    <property type="entry name" value="METHYLATED-DNA--PROTEIN-CYSTEINE METHYLTRANSFERASE"/>
    <property type="match status" value="1"/>
</dbReference>
<comment type="subcellular location">
    <subcellularLocation>
        <location evidence="8">Cytoplasm</location>
    </subcellularLocation>
</comment>
<comment type="miscellaneous">
    <text evidence="8">This enzyme catalyzes only one turnover and therefore is not strictly catalytic. According to one definition, an enzyme is a biocatalyst that acts repeatedly and over many reaction cycles.</text>
</comment>
<proteinExistence type="inferred from homology"/>
<evidence type="ECO:0000256" key="6">
    <source>
        <dbReference type="ARBA" id="ARBA00023204"/>
    </source>
</evidence>
<dbReference type="PANTHER" id="PTHR10815:SF5">
    <property type="entry name" value="METHYLATED-DNA--PROTEIN-CYSTEINE METHYLTRANSFERASE"/>
    <property type="match status" value="1"/>
</dbReference>
<dbReference type="NCBIfam" id="TIGR00589">
    <property type="entry name" value="ogt"/>
    <property type="match status" value="1"/>
</dbReference>
<name>A0ABU1UQ58_9ACTN</name>
<dbReference type="InterPro" id="IPR008332">
    <property type="entry name" value="MethylG_MeTrfase_N"/>
</dbReference>
<sequence length="154" mass="16583">MSTRWMDSPIGGLRIHASAGLITAIDFGAAKPRKERTADPLLDEAEAQLTAYFNGELKDFNLPLASEGSEFQKKVWGELRRIPYGETASYGDIARRLGYEPVISRAVGAANGANPIPIIVPCHRVIGADGSLTGYAGGLDRKKILLDLETPGLF</sequence>
<dbReference type="Proteomes" id="UP001257739">
    <property type="component" value="Unassembled WGS sequence"/>
</dbReference>
<organism evidence="11 12">
    <name type="scientific">Aeromicrobium panaciterrae</name>
    <dbReference type="NCBI Taxonomy" id="363861"/>
    <lineage>
        <taxon>Bacteria</taxon>
        <taxon>Bacillati</taxon>
        <taxon>Actinomycetota</taxon>
        <taxon>Actinomycetes</taxon>
        <taxon>Propionibacteriales</taxon>
        <taxon>Nocardioidaceae</taxon>
        <taxon>Aeromicrobium</taxon>
    </lineage>
</organism>
<evidence type="ECO:0000256" key="2">
    <source>
        <dbReference type="ARBA" id="ARBA00022490"/>
    </source>
</evidence>
<evidence type="ECO:0000256" key="1">
    <source>
        <dbReference type="ARBA" id="ARBA00001286"/>
    </source>
</evidence>
<evidence type="ECO:0000256" key="4">
    <source>
        <dbReference type="ARBA" id="ARBA00022679"/>
    </source>
</evidence>
<feature type="domain" description="Methylated-DNA-[protein]-cysteine S-methyltransferase DNA binding" evidence="9">
    <location>
        <begin position="70"/>
        <end position="149"/>
    </location>
</feature>
<dbReference type="InterPro" id="IPR036631">
    <property type="entry name" value="MGMT_N_sf"/>
</dbReference>
<dbReference type="InterPro" id="IPR014048">
    <property type="entry name" value="MethylDNA_cys_MeTrfase_DNA-bd"/>
</dbReference>
<dbReference type="InterPro" id="IPR001497">
    <property type="entry name" value="MethylDNA_cys_MeTrfase_AS"/>
</dbReference>